<accession>A0A6A2Z239</accession>
<protein>
    <submittedName>
        <fullName evidence="4">Pentatricopeptide repeat-containing protein</fullName>
    </submittedName>
</protein>
<reference evidence="4" key="1">
    <citation type="submission" date="2019-09" db="EMBL/GenBank/DDBJ databases">
        <title>Draft genome information of white flower Hibiscus syriacus.</title>
        <authorList>
            <person name="Kim Y.-M."/>
        </authorList>
    </citation>
    <scope>NUCLEOTIDE SEQUENCE [LARGE SCALE GENOMIC DNA]</scope>
    <source>
        <strain evidence="4">YM2019G1</strain>
    </source>
</reference>
<dbReference type="Pfam" id="PF13041">
    <property type="entry name" value="PPR_2"/>
    <property type="match status" value="2"/>
</dbReference>
<evidence type="ECO:0000313" key="4">
    <source>
        <dbReference type="EMBL" id="KAE8685991.1"/>
    </source>
</evidence>
<dbReference type="PANTHER" id="PTHR47934:SF19">
    <property type="entry name" value="PENTATRICOPEPTIDE REPEAT-CONTAINING PROTEIN MITOCHONDRIAL"/>
    <property type="match status" value="1"/>
</dbReference>
<dbReference type="AlphaFoldDB" id="A0A6A2Z239"/>
<dbReference type="GO" id="GO:0006396">
    <property type="term" value="P:RNA processing"/>
    <property type="evidence" value="ECO:0007669"/>
    <property type="project" value="TreeGrafter"/>
</dbReference>
<dbReference type="PROSITE" id="PS51375">
    <property type="entry name" value="PPR"/>
    <property type="match status" value="3"/>
</dbReference>
<organism evidence="4 5">
    <name type="scientific">Hibiscus syriacus</name>
    <name type="common">Rose of Sharon</name>
    <dbReference type="NCBI Taxonomy" id="106335"/>
    <lineage>
        <taxon>Eukaryota</taxon>
        <taxon>Viridiplantae</taxon>
        <taxon>Streptophyta</taxon>
        <taxon>Embryophyta</taxon>
        <taxon>Tracheophyta</taxon>
        <taxon>Spermatophyta</taxon>
        <taxon>Magnoliopsida</taxon>
        <taxon>eudicotyledons</taxon>
        <taxon>Gunneridae</taxon>
        <taxon>Pentapetalae</taxon>
        <taxon>rosids</taxon>
        <taxon>malvids</taxon>
        <taxon>Malvales</taxon>
        <taxon>Malvaceae</taxon>
        <taxon>Malvoideae</taxon>
        <taxon>Hibiscus</taxon>
    </lineage>
</organism>
<gene>
    <name evidence="4" type="ORF">F3Y22_tig00111088pilonHSYRG00288</name>
</gene>
<sequence length="409" mass="46410">MSCIRLSQLRRFSTTTNAVAAVHLSSISVSQAKNKLRTEYDPDKALEIYSSVSKNYSSPASSRYAQDLTVRRLANSRRFSEIESFLESHKTDPKISQEPFHSTLIRSYGIAGMLDHAIKTFHQMDQFGTPRSTISFNTLLSACNHSKQFDKVPQLFDEIPKKYNGVSPDKVSYGILIKAYCEAGHPDKGLEVLREMERKSVEVTTVTFTTILNGLYKKGKTKEAEKLWMEMMKTGCELDVAAYNVRISNFQDGDPEKMKELIDEMSSLGLKPDTISHNYLMTCYFKRGMLDEAKKVYERLESNGCNPNAATFRTMVFYLCLNGLYEQGYRVLKESVRLNKIPDFNTLKPLAEGLVKKKKIKDAKGLIRTVKKNFPPNFLNAWTKLEKELRLVSCSDANAEVQEAKESTG</sequence>
<dbReference type="EMBL" id="VEPZ02001227">
    <property type="protein sequence ID" value="KAE8685991.1"/>
    <property type="molecule type" value="Genomic_DNA"/>
</dbReference>
<dbReference type="InterPro" id="IPR002885">
    <property type="entry name" value="PPR_rpt"/>
</dbReference>
<feature type="repeat" description="PPR" evidence="3">
    <location>
        <begin position="169"/>
        <end position="203"/>
    </location>
</feature>
<comment type="caution">
    <text evidence="4">The sequence shown here is derived from an EMBL/GenBank/DDBJ whole genome shotgun (WGS) entry which is preliminary data.</text>
</comment>
<evidence type="ECO:0000313" key="5">
    <source>
        <dbReference type="Proteomes" id="UP000436088"/>
    </source>
</evidence>
<keyword evidence="5" id="KW-1185">Reference proteome</keyword>
<feature type="repeat" description="PPR" evidence="3">
    <location>
        <begin position="273"/>
        <end position="307"/>
    </location>
</feature>
<dbReference type="OrthoDB" id="185373at2759"/>
<evidence type="ECO:0000256" key="3">
    <source>
        <dbReference type="PROSITE-ProRule" id="PRU00708"/>
    </source>
</evidence>
<evidence type="ECO:0000256" key="2">
    <source>
        <dbReference type="ARBA" id="ARBA00022737"/>
    </source>
</evidence>
<dbReference type="GO" id="GO:0005739">
    <property type="term" value="C:mitochondrion"/>
    <property type="evidence" value="ECO:0007669"/>
    <property type="project" value="TreeGrafter"/>
</dbReference>
<dbReference type="InterPro" id="IPR011990">
    <property type="entry name" value="TPR-like_helical_dom_sf"/>
</dbReference>
<dbReference type="GO" id="GO:0007005">
    <property type="term" value="P:mitochondrion organization"/>
    <property type="evidence" value="ECO:0007669"/>
    <property type="project" value="TreeGrafter"/>
</dbReference>
<dbReference type="InterPro" id="IPR051114">
    <property type="entry name" value="Mito_RNA_Proc_CCM1"/>
</dbReference>
<dbReference type="SUPFAM" id="SSF48452">
    <property type="entry name" value="TPR-like"/>
    <property type="match status" value="1"/>
</dbReference>
<dbReference type="NCBIfam" id="TIGR00756">
    <property type="entry name" value="PPR"/>
    <property type="match status" value="6"/>
</dbReference>
<name>A0A6A2Z239_HIBSY</name>
<comment type="similarity">
    <text evidence="1">Belongs to the PPR family. P subfamily.</text>
</comment>
<evidence type="ECO:0000256" key="1">
    <source>
        <dbReference type="ARBA" id="ARBA00007626"/>
    </source>
</evidence>
<dbReference type="Gene3D" id="1.25.40.10">
    <property type="entry name" value="Tetratricopeptide repeat domain"/>
    <property type="match status" value="2"/>
</dbReference>
<feature type="repeat" description="PPR" evidence="3">
    <location>
        <begin position="204"/>
        <end position="238"/>
    </location>
</feature>
<keyword evidence="2" id="KW-0677">Repeat</keyword>
<dbReference type="Pfam" id="PF01535">
    <property type="entry name" value="PPR"/>
    <property type="match status" value="3"/>
</dbReference>
<dbReference type="Proteomes" id="UP000436088">
    <property type="component" value="Unassembled WGS sequence"/>
</dbReference>
<proteinExistence type="inferred from homology"/>
<dbReference type="GO" id="GO:0003729">
    <property type="term" value="F:mRNA binding"/>
    <property type="evidence" value="ECO:0007669"/>
    <property type="project" value="TreeGrafter"/>
</dbReference>
<dbReference type="PANTHER" id="PTHR47934">
    <property type="entry name" value="PENTATRICOPEPTIDE REPEAT-CONTAINING PROTEIN PET309, MITOCHONDRIAL"/>
    <property type="match status" value="1"/>
</dbReference>